<sequence length="154" mass="16515">MENSDPALFCLLQHLEAQSNEAVARYTIFCARRPVAHSGKGRLNGIGGADVSPMFGRIIIESQQLGSILFQLGHGLGILRLVVAHKDLQGFLCGLPALGHPDFLECRLRLTLLGFGQFVEDIGGLVHPAALLAGFGIRFIQCCPEAHGAITNSQ</sequence>
<proteinExistence type="predicted"/>
<accession>Q5PU83</accession>
<reference evidence="1" key="1">
    <citation type="journal article" date="2005" name="Arch. Microbiol.">
        <title>Identification of IS elements in Acidithiobacillus ferrooxidans strains grown in a medium with ferrous iron or adapted to elemental sulfur.</title>
        <authorList>
            <person name="Kondrat'eva T.F."/>
            <person name="Danilevich V.N."/>
            <person name="Ageeva S.N."/>
            <person name="Karavaiko G.I."/>
        </authorList>
    </citation>
    <scope>NUCLEOTIDE SEQUENCE</scope>
    <source>
        <strain evidence="1">TFBk</strain>
    </source>
</reference>
<dbReference type="AlphaFoldDB" id="Q5PU83"/>
<protein>
    <submittedName>
        <fullName evidence="1">Uncharacterized protein</fullName>
    </submittedName>
</protein>
<dbReference type="EMBL" id="AY825254">
    <property type="protein sequence ID" value="AAV80718.1"/>
    <property type="molecule type" value="Genomic_DNA"/>
</dbReference>
<evidence type="ECO:0000313" key="1">
    <source>
        <dbReference type="EMBL" id="AAV80718.1"/>
    </source>
</evidence>
<organism evidence="1">
    <name type="scientific">Acidithiobacillus ferrooxidans</name>
    <name type="common">Thiobacillus ferrooxidans</name>
    <dbReference type="NCBI Taxonomy" id="920"/>
    <lineage>
        <taxon>Bacteria</taxon>
        <taxon>Pseudomonadati</taxon>
        <taxon>Pseudomonadota</taxon>
        <taxon>Acidithiobacillia</taxon>
        <taxon>Acidithiobacillales</taxon>
        <taxon>Acidithiobacillaceae</taxon>
        <taxon>Acidithiobacillus</taxon>
    </lineage>
</organism>
<name>Q5PU83_ACIFR</name>